<gene>
    <name evidence="1" type="ORF">AVEN_227054_1</name>
</gene>
<dbReference type="EMBL" id="BGPR01018043">
    <property type="protein sequence ID" value="GBN78107.1"/>
    <property type="molecule type" value="Genomic_DNA"/>
</dbReference>
<accession>A0A4Y2RQN1</accession>
<evidence type="ECO:0000313" key="2">
    <source>
        <dbReference type="Proteomes" id="UP000499080"/>
    </source>
</evidence>
<name>A0A4Y2RQN1_ARAVE</name>
<sequence length="144" mass="16388">MFLYDSAAWMPNLSSRQMKISPDDPKDVSVIHDQIQPHHPTAELQTITGILPLRTRAEHDVLYKYLVQVFILTWMRECEEATTSRHTYDMLSKEAPIHSSGCCHEGSSIHYAASCPLTLSYNFKSPPTIHQVASLRNLIENPHT</sequence>
<protein>
    <submittedName>
        <fullName evidence="1">Uncharacterized protein</fullName>
    </submittedName>
</protein>
<comment type="caution">
    <text evidence="1">The sequence shown here is derived from an EMBL/GenBank/DDBJ whole genome shotgun (WGS) entry which is preliminary data.</text>
</comment>
<dbReference type="AlphaFoldDB" id="A0A4Y2RQN1"/>
<keyword evidence="2" id="KW-1185">Reference proteome</keyword>
<reference evidence="1 2" key="1">
    <citation type="journal article" date="2019" name="Sci. Rep.">
        <title>Orb-weaving spider Araneus ventricosus genome elucidates the spidroin gene catalogue.</title>
        <authorList>
            <person name="Kono N."/>
            <person name="Nakamura H."/>
            <person name="Ohtoshi R."/>
            <person name="Moran D.A.P."/>
            <person name="Shinohara A."/>
            <person name="Yoshida Y."/>
            <person name="Fujiwara M."/>
            <person name="Mori M."/>
            <person name="Tomita M."/>
            <person name="Arakawa K."/>
        </authorList>
    </citation>
    <scope>NUCLEOTIDE SEQUENCE [LARGE SCALE GENOMIC DNA]</scope>
</reference>
<proteinExistence type="predicted"/>
<dbReference type="Proteomes" id="UP000499080">
    <property type="component" value="Unassembled WGS sequence"/>
</dbReference>
<organism evidence="1 2">
    <name type="scientific">Araneus ventricosus</name>
    <name type="common">Orbweaver spider</name>
    <name type="synonym">Epeira ventricosa</name>
    <dbReference type="NCBI Taxonomy" id="182803"/>
    <lineage>
        <taxon>Eukaryota</taxon>
        <taxon>Metazoa</taxon>
        <taxon>Ecdysozoa</taxon>
        <taxon>Arthropoda</taxon>
        <taxon>Chelicerata</taxon>
        <taxon>Arachnida</taxon>
        <taxon>Araneae</taxon>
        <taxon>Araneomorphae</taxon>
        <taxon>Entelegynae</taxon>
        <taxon>Araneoidea</taxon>
        <taxon>Araneidae</taxon>
        <taxon>Araneus</taxon>
    </lineage>
</organism>
<evidence type="ECO:0000313" key="1">
    <source>
        <dbReference type="EMBL" id="GBN78107.1"/>
    </source>
</evidence>